<accession>A0AAV9EK21</accession>
<evidence type="ECO:0000256" key="5">
    <source>
        <dbReference type="PIRSR" id="PIRSR604294-1"/>
    </source>
</evidence>
<evidence type="ECO:0000256" key="4">
    <source>
        <dbReference type="ARBA" id="ARBA00023004"/>
    </source>
</evidence>
<dbReference type="Pfam" id="PF03055">
    <property type="entry name" value="RPE65"/>
    <property type="match status" value="1"/>
</dbReference>
<dbReference type="GO" id="GO:0009570">
    <property type="term" value="C:chloroplast stroma"/>
    <property type="evidence" value="ECO:0007669"/>
    <property type="project" value="TreeGrafter"/>
</dbReference>
<evidence type="ECO:0000313" key="6">
    <source>
        <dbReference type="EMBL" id="KAK1313602.1"/>
    </source>
</evidence>
<evidence type="ECO:0000256" key="1">
    <source>
        <dbReference type="ARBA" id="ARBA00006787"/>
    </source>
</evidence>
<keyword evidence="2 5" id="KW-0479">Metal-binding</keyword>
<dbReference type="PANTHER" id="PTHR10543:SF142">
    <property type="entry name" value="OS06G0162550 PROTEIN"/>
    <property type="match status" value="1"/>
</dbReference>
<reference evidence="6" key="1">
    <citation type="journal article" date="2023" name="Nat. Commun.">
        <title>Diploid and tetraploid genomes of Acorus and the evolution of monocots.</title>
        <authorList>
            <person name="Ma L."/>
            <person name="Liu K.W."/>
            <person name="Li Z."/>
            <person name="Hsiao Y.Y."/>
            <person name="Qi Y."/>
            <person name="Fu T."/>
            <person name="Tang G.D."/>
            <person name="Zhang D."/>
            <person name="Sun W.H."/>
            <person name="Liu D.K."/>
            <person name="Li Y."/>
            <person name="Chen G.Z."/>
            <person name="Liu X.D."/>
            <person name="Liao X.Y."/>
            <person name="Jiang Y.T."/>
            <person name="Yu X."/>
            <person name="Hao Y."/>
            <person name="Huang J."/>
            <person name="Zhao X.W."/>
            <person name="Ke S."/>
            <person name="Chen Y.Y."/>
            <person name="Wu W.L."/>
            <person name="Hsu J.L."/>
            <person name="Lin Y.F."/>
            <person name="Huang M.D."/>
            <person name="Li C.Y."/>
            <person name="Huang L."/>
            <person name="Wang Z.W."/>
            <person name="Zhao X."/>
            <person name="Zhong W.Y."/>
            <person name="Peng D.H."/>
            <person name="Ahmad S."/>
            <person name="Lan S."/>
            <person name="Zhang J.S."/>
            <person name="Tsai W.C."/>
            <person name="Van de Peer Y."/>
            <person name="Liu Z.J."/>
        </authorList>
    </citation>
    <scope>NUCLEOTIDE SEQUENCE</scope>
    <source>
        <strain evidence="6">CP</strain>
    </source>
</reference>
<evidence type="ECO:0000256" key="2">
    <source>
        <dbReference type="ARBA" id="ARBA00022723"/>
    </source>
</evidence>
<keyword evidence="3 6" id="KW-0223">Dioxygenase</keyword>
<dbReference type="PANTHER" id="PTHR10543">
    <property type="entry name" value="BETA-CAROTENE DIOXYGENASE"/>
    <property type="match status" value="1"/>
</dbReference>
<evidence type="ECO:0000256" key="3">
    <source>
        <dbReference type="ARBA" id="ARBA00022964"/>
    </source>
</evidence>
<sequence length="158" mass="17917">MEFPMIHENYIGLRNDYGYTQVVDLNASSSCALPKYGGLAKLCLEDQNNRISKTLKRFDENLNDKQNGSEEEMINVKYHKIGEKQFCTGATFVARNGGLEEDDGWLVTFVHNEETNVSQVHIIDTKKFDGEAIVKITLPQRVPYGFHGTFISTIPRNV</sequence>
<dbReference type="GO" id="GO:0016121">
    <property type="term" value="P:carotene catabolic process"/>
    <property type="evidence" value="ECO:0007669"/>
    <property type="project" value="TreeGrafter"/>
</dbReference>
<dbReference type="AlphaFoldDB" id="A0AAV9EK21"/>
<dbReference type="GO" id="GO:0010436">
    <property type="term" value="F:carotenoid dioxygenase activity"/>
    <property type="evidence" value="ECO:0007669"/>
    <property type="project" value="TreeGrafter"/>
</dbReference>
<dbReference type="InterPro" id="IPR004294">
    <property type="entry name" value="Carotenoid_Oase"/>
</dbReference>
<proteinExistence type="inferred from homology"/>
<keyword evidence="4 5" id="KW-0408">Iron</keyword>
<dbReference type="EMBL" id="JAUJYO010000006">
    <property type="protein sequence ID" value="KAK1313602.1"/>
    <property type="molecule type" value="Genomic_DNA"/>
</dbReference>
<feature type="binding site" evidence="5">
    <location>
        <position position="147"/>
    </location>
    <ligand>
        <name>Fe cation</name>
        <dbReference type="ChEBI" id="CHEBI:24875"/>
        <note>catalytic</note>
    </ligand>
</feature>
<keyword evidence="3 6" id="KW-0560">Oxidoreductase</keyword>
<organism evidence="6 7">
    <name type="scientific">Acorus calamus</name>
    <name type="common">Sweet flag</name>
    <dbReference type="NCBI Taxonomy" id="4465"/>
    <lineage>
        <taxon>Eukaryota</taxon>
        <taxon>Viridiplantae</taxon>
        <taxon>Streptophyta</taxon>
        <taxon>Embryophyta</taxon>
        <taxon>Tracheophyta</taxon>
        <taxon>Spermatophyta</taxon>
        <taxon>Magnoliopsida</taxon>
        <taxon>Liliopsida</taxon>
        <taxon>Acoraceae</taxon>
        <taxon>Acorus</taxon>
    </lineage>
</organism>
<comment type="similarity">
    <text evidence="1">Belongs to the carotenoid oxygenase family.</text>
</comment>
<name>A0AAV9EK21_ACOCL</name>
<dbReference type="Proteomes" id="UP001180020">
    <property type="component" value="Unassembled WGS sequence"/>
</dbReference>
<keyword evidence="7" id="KW-1185">Reference proteome</keyword>
<dbReference type="GO" id="GO:0046872">
    <property type="term" value="F:metal ion binding"/>
    <property type="evidence" value="ECO:0007669"/>
    <property type="project" value="UniProtKB-KW"/>
</dbReference>
<comment type="cofactor">
    <cofactor evidence="5">
        <name>Fe(2+)</name>
        <dbReference type="ChEBI" id="CHEBI:29033"/>
    </cofactor>
    <text evidence="5">Binds 1 Fe(2+) ion per subunit.</text>
</comment>
<evidence type="ECO:0000313" key="7">
    <source>
        <dbReference type="Proteomes" id="UP001180020"/>
    </source>
</evidence>
<protein>
    <submittedName>
        <fullName evidence="6">Carotenoid 9,10(9',10')-cleavage dioxygenase 1</fullName>
    </submittedName>
</protein>
<comment type="caution">
    <text evidence="6">The sequence shown here is derived from an EMBL/GenBank/DDBJ whole genome shotgun (WGS) entry which is preliminary data.</text>
</comment>
<reference evidence="6" key="2">
    <citation type="submission" date="2023-06" db="EMBL/GenBank/DDBJ databases">
        <authorList>
            <person name="Ma L."/>
            <person name="Liu K.-W."/>
            <person name="Li Z."/>
            <person name="Hsiao Y.-Y."/>
            <person name="Qi Y."/>
            <person name="Fu T."/>
            <person name="Tang G."/>
            <person name="Zhang D."/>
            <person name="Sun W.-H."/>
            <person name="Liu D.-K."/>
            <person name="Li Y."/>
            <person name="Chen G.-Z."/>
            <person name="Liu X.-D."/>
            <person name="Liao X.-Y."/>
            <person name="Jiang Y.-T."/>
            <person name="Yu X."/>
            <person name="Hao Y."/>
            <person name="Huang J."/>
            <person name="Zhao X.-W."/>
            <person name="Ke S."/>
            <person name="Chen Y.-Y."/>
            <person name="Wu W.-L."/>
            <person name="Hsu J.-L."/>
            <person name="Lin Y.-F."/>
            <person name="Huang M.-D."/>
            <person name="Li C.-Y."/>
            <person name="Huang L."/>
            <person name="Wang Z.-W."/>
            <person name="Zhao X."/>
            <person name="Zhong W.-Y."/>
            <person name="Peng D.-H."/>
            <person name="Ahmad S."/>
            <person name="Lan S."/>
            <person name="Zhang J.-S."/>
            <person name="Tsai W.-C."/>
            <person name="Van De Peer Y."/>
            <person name="Liu Z.-J."/>
        </authorList>
    </citation>
    <scope>NUCLEOTIDE SEQUENCE</scope>
    <source>
        <strain evidence="6">CP</strain>
        <tissue evidence="6">Leaves</tissue>
    </source>
</reference>
<gene>
    <name evidence="6" type="primary">CCD1</name>
    <name evidence="6" type="ORF">QJS10_CPA06g00757</name>
</gene>